<protein>
    <submittedName>
        <fullName evidence="2">Quinol monooxygenase</fullName>
        <ecNumber evidence="2">1.-.-.-</ecNumber>
    </submittedName>
</protein>
<dbReference type="EMBL" id="JBIGHV010000001">
    <property type="protein sequence ID" value="MFG6428687.1"/>
    <property type="molecule type" value="Genomic_DNA"/>
</dbReference>
<keyword evidence="3" id="KW-1185">Reference proteome</keyword>
<evidence type="ECO:0000313" key="2">
    <source>
        <dbReference type="EMBL" id="MFG6428687.1"/>
    </source>
</evidence>
<sequence length="98" mass="10490">MYGLMGSFKAVEGRRAELVRLLLAEVDALPGCLSYVVAEDPADEVTIWVTEVWTDAAAHKASLQLPAVKAVIARAMPLIAAFGEHRETRPAGGHGLVH</sequence>
<dbReference type="Pfam" id="PF03992">
    <property type="entry name" value="ABM"/>
    <property type="match status" value="1"/>
</dbReference>
<dbReference type="SUPFAM" id="SSF54909">
    <property type="entry name" value="Dimeric alpha+beta barrel"/>
    <property type="match status" value="1"/>
</dbReference>
<dbReference type="InterPro" id="IPR007138">
    <property type="entry name" value="ABM_dom"/>
</dbReference>
<feature type="domain" description="ABM" evidence="1">
    <location>
        <begin position="2"/>
        <end position="87"/>
    </location>
</feature>
<keyword evidence="2" id="KW-0560">Oxidoreductase</keyword>
<organism evidence="2 3">
    <name type="scientific">Pelomonas parva</name>
    <dbReference type="NCBI Taxonomy" id="3299032"/>
    <lineage>
        <taxon>Bacteria</taxon>
        <taxon>Pseudomonadati</taxon>
        <taxon>Pseudomonadota</taxon>
        <taxon>Betaproteobacteria</taxon>
        <taxon>Burkholderiales</taxon>
        <taxon>Sphaerotilaceae</taxon>
        <taxon>Roseateles</taxon>
    </lineage>
</organism>
<dbReference type="EC" id="1.-.-.-" evidence="2"/>
<dbReference type="RefSeq" id="WP_394475617.1">
    <property type="nucleotide sequence ID" value="NZ_JBIGHV010000001.1"/>
</dbReference>
<evidence type="ECO:0000259" key="1">
    <source>
        <dbReference type="PROSITE" id="PS51725"/>
    </source>
</evidence>
<keyword evidence="2" id="KW-0503">Monooxygenase</keyword>
<dbReference type="GO" id="GO:0004497">
    <property type="term" value="F:monooxygenase activity"/>
    <property type="evidence" value="ECO:0007669"/>
    <property type="project" value="UniProtKB-KW"/>
</dbReference>
<name>A0ABW7EWF5_9BURK</name>
<dbReference type="InterPro" id="IPR011008">
    <property type="entry name" value="Dimeric_a/b-barrel"/>
</dbReference>
<comment type="caution">
    <text evidence="2">The sequence shown here is derived from an EMBL/GenBank/DDBJ whole genome shotgun (WGS) entry which is preliminary data.</text>
</comment>
<accession>A0ABW7EWF5</accession>
<reference evidence="2 3" key="1">
    <citation type="submission" date="2024-08" db="EMBL/GenBank/DDBJ databases">
        <authorList>
            <person name="Lu H."/>
        </authorList>
    </citation>
    <scope>NUCLEOTIDE SEQUENCE [LARGE SCALE GENOMIC DNA]</scope>
    <source>
        <strain evidence="2 3">LYH14W</strain>
    </source>
</reference>
<evidence type="ECO:0000313" key="3">
    <source>
        <dbReference type="Proteomes" id="UP001606210"/>
    </source>
</evidence>
<dbReference type="PROSITE" id="PS51725">
    <property type="entry name" value="ABM"/>
    <property type="match status" value="1"/>
</dbReference>
<gene>
    <name evidence="2" type="ORF">ACG00Y_02115</name>
</gene>
<dbReference type="Gene3D" id="3.30.70.100">
    <property type="match status" value="1"/>
</dbReference>
<dbReference type="Proteomes" id="UP001606210">
    <property type="component" value="Unassembled WGS sequence"/>
</dbReference>
<proteinExistence type="predicted"/>